<dbReference type="EMBL" id="CP058561">
    <property type="protein sequence ID" value="QUH29032.1"/>
    <property type="molecule type" value="Genomic_DNA"/>
</dbReference>
<keyword evidence="2" id="KW-0732">Signal</keyword>
<keyword evidence="5" id="KW-1185">Reference proteome</keyword>
<keyword evidence="1" id="KW-0677">Repeat</keyword>
<feature type="signal peptide" evidence="2">
    <location>
        <begin position="1"/>
        <end position="22"/>
    </location>
</feature>
<organism evidence="4 5">
    <name type="scientific">Vallitalea guaymasensis</name>
    <dbReference type="NCBI Taxonomy" id="1185412"/>
    <lineage>
        <taxon>Bacteria</taxon>
        <taxon>Bacillati</taxon>
        <taxon>Bacillota</taxon>
        <taxon>Clostridia</taxon>
        <taxon>Lachnospirales</taxon>
        <taxon>Vallitaleaceae</taxon>
        <taxon>Vallitalea</taxon>
    </lineage>
</organism>
<name>A0A8J8SBT9_9FIRM</name>
<evidence type="ECO:0000256" key="2">
    <source>
        <dbReference type="SAM" id="SignalP"/>
    </source>
</evidence>
<dbReference type="KEGG" id="vgu:HYG85_08900"/>
<reference evidence="4 5" key="1">
    <citation type="submission" date="2020-07" db="EMBL/GenBank/DDBJ databases">
        <title>Vallitalea guaymasensis genome.</title>
        <authorList>
            <person name="Postec A."/>
        </authorList>
    </citation>
    <scope>NUCLEOTIDE SEQUENCE [LARGE SCALE GENOMIC DNA]</scope>
    <source>
        <strain evidence="4 5">Ra1766G1</strain>
    </source>
</reference>
<dbReference type="InterPro" id="IPR001119">
    <property type="entry name" value="SLH_dom"/>
</dbReference>
<dbReference type="RefSeq" id="WP_212693175.1">
    <property type="nucleotide sequence ID" value="NZ_CP058561.1"/>
</dbReference>
<evidence type="ECO:0000313" key="4">
    <source>
        <dbReference type="EMBL" id="QUH29032.1"/>
    </source>
</evidence>
<dbReference type="PROSITE" id="PS51272">
    <property type="entry name" value="SLH"/>
    <property type="match status" value="3"/>
</dbReference>
<evidence type="ECO:0000313" key="5">
    <source>
        <dbReference type="Proteomes" id="UP000677305"/>
    </source>
</evidence>
<feature type="domain" description="SLH" evidence="3">
    <location>
        <begin position="120"/>
        <end position="197"/>
    </location>
</feature>
<feature type="domain" description="SLH" evidence="3">
    <location>
        <begin position="48"/>
        <end position="114"/>
    </location>
</feature>
<evidence type="ECO:0000259" key="3">
    <source>
        <dbReference type="PROSITE" id="PS51272"/>
    </source>
</evidence>
<feature type="chain" id="PRO_5035312375" evidence="2">
    <location>
        <begin position="23"/>
        <end position="990"/>
    </location>
</feature>
<dbReference type="Pfam" id="PF00395">
    <property type="entry name" value="SLH"/>
    <property type="match status" value="1"/>
</dbReference>
<gene>
    <name evidence="4" type="ORF">HYG85_08900</name>
</gene>
<protein>
    <submittedName>
        <fullName evidence="4">S-layer homology domain-containing protein</fullName>
    </submittedName>
</protein>
<sequence length="990" mass="111843">MKKIITYLLMFTLMMTALPVYAVTDPSVLKEPVQNVYLARSGAEGIIENLKFSDVSPSSWSIEPITRFGALQIIKGYNENNAKKYRPSAPISNEESLAVLLRILGMEEAAQKAGNQLLQENPELPDHVLTLWSKGYLQLAKNMGLITEDDLDNALVEEQWELDPSESFIKRGPVTREQLAVWIVKAINSKQPDLISPLYKQKDVFNYSDWEKIDREFIPYVEAVIQKKIMVGSNNKFNPKGIVTREQMAQTLKNLDDIAYNTMNITKENGTVAYIEDSNSMGASDSIATRRILITDENGKVNEVNYEYKRKSNDQILTKDVPVLINGVVGGLLNLREGEYIEYLVNNDTKEMLYASSKGINEPYELEGVLQPLNEIDNGRITITSDRGINYTFQMKSAVYNNVDGTIKINDINVKIPNAPISSKVKLYIDNNIVTKIELAGDKVIFDTLSGIVKENNPTFNYITIMTWDGKEVTKYYQKKSVQVEKQQYYDTEDEIGYIDEMFPDFRFDPRDTTIDDVEAGDLVDIKISPDGKNVLSISAKTNYIVKYGSINQIVNNGANGLRLWVKFDDLSSTIYDIDSNIPVKRAGQNISQYQLQEGQVVKLLINQAVFEPGTITESVKEIQVDEYGNTVANIYKGKLGSLNNSQRTLTLLNSYELTKAGWRDYTKSKILDISSKNIEYYLDSKQISLDYALNYLKSPDIDVYVAMEKYYDDEKVLKVTFGTGRENILASDNVTYSNGNNKFKVLQSPNYINTHDGTIVVKNGKLLEDNNIVSPDYAQVILNGNGKAVIVNITKEPSNEATSIFRGRIKSINENEDMQVQSFALLKGMKWIYSPIPRMFTTDYETVIMDANGIIPQTDFLDYSEKTKVDKVYTIISDGTKAKYIIENPYCLDGVKGEIYETESGAISIKDTIVYNKTNNSWKDLSYSNSYAKINLKTNTIIIKNNEVISPDMLEKGDIIRVITDEYLITKLATKGARDVDGYIILVEK</sequence>
<proteinExistence type="predicted"/>
<evidence type="ECO:0000256" key="1">
    <source>
        <dbReference type="ARBA" id="ARBA00022737"/>
    </source>
</evidence>
<accession>A0A8J8SBT9</accession>
<dbReference type="AlphaFoldDB" id="A0A8J8SBT9"/>
<dbReference type="Proteomes" id="UP000677305">
    <property type="component" value="Chromosome"/>
</dbReference>
<feature type="domain" description="SLH" evidence="3">
    <location>
        <begin position="204"/>
        <end position="266"/>
    </location>
</feature>